<dbReference type="EC" id="2.7.7.7" evidence="3"/>
<comment type="caution">
    <text evidence="12">The sequence shown here is derived from an EMBL/GenBank/DDBJ whole genome shotgun (WGS) entry which is preliminary data.</text>
</comment>
<evidence type="ECO:0000256" key="6">
    <source>
        <dbReference type="ARBA" id="ARBA00022705"/>
    </source>
</evidence>
<evidence type="ECO:0000256" key="8">
    <source>
        <dbReference type="ARBA" id="ARBA00023242"/>
    </source>
</evidence>
<keyword evidence="5" id="KW-0548">Nucleotidyltransferase</keyword>
<evidence type="ECO:0000256" key="2">
    <source>
        <dbReference type="ARBA" id="ARBA00006035"/>
    </source>
</evidence>
<dbReference type="RefSeq" id="XP_031024400.1">
    <property type="nucleotide sequence ID" value="XM_031169675.1"/>
</dbReference>
<dbReference type="GO" id="GO:0006281">
    <property type="term" value="P:DNA repair"/>
    <property type="evidence" value="ECO:0007669"/>
    <property type="project" value="UniProtKB-ARBA"/>
</dbReference>
<protein>
    <recommendedName>
        <fullName evidence="3">DNA-directed DNA polymerase</fullName>
        <ecNumber evidence="3">2.7.7.7</ecNumber>
    </recommendedName>
</protein>
<dbReference type="Pfam" id="PF04042">
    <property type="entry name" value="DNA_pol_E_B"/>
    <property type="match status" value="1"/>
</dbReference>
<dbReference type="PANTHER" id="PTHR10416">
    <property type="entry name" value="DNA POLYMERASE DELTA SUBUNIT 2"/>
    <property type="match status" value="1"/>
</dbReference>
<evidence type="ECO:0000313" key="12">
    <source>
        <dbReference type="EMBL" id="TPX33388.1"/>
    </source>
</evidence>
<evidence type="ECO:0000256" key="5">
    <source>
        <dbReference type="ARBA" id="ARBA00022695"/>
    </source>
</evidence>
<comment type="similarity">
    <text evidence="2">Belongs to the DNA polymerase delta/II small subunit family.</text>
</comment>
<keyword evidence="6" id="KW-0235">DNA replication</keyword>
<dbReference type="InterPro" id="IPR024826">
    <property type="entry name" value="DNA_pol_delta/II_ssu"/>
</dbReference>
<keyword evidence="4" id="KW-0808">Transferase</keyword>
<dbReference type="CDD" id="cd07387">
    <property type="entry name" value="MPP_PolD2_C"/>
    <property type="match status" value="1"/>
</dbReference>
<dbReference type="InterPro" id="IPR041863">
    <property type="entry name" value="PolD2_C"/>
</dbReference>
<dbReference type="InterPro" id="IPR040663">
    <property type="entry name" value="DNA_pol_D_N"/>
</dbReference>
<dbReference type="Gene3D" id="3.60.21.50">
    <property type="match status" value="1"/>
</dbReference>
<sequence>MTKEAEMVYANDGTVERRSMSDYKLQDANYQITERSYSQQYAGLYFSRLSRLRQRVKEAAQQKWSQEAPNAIYVDKVLDVEPNKPNWVMGTLYKDMPLKPNILDEVAADHWVAVPPPREKYTSAKDRLVIEDHSGRLKLKLSEEIMSAQIWITGVIAAVMGSITADGEFEVVDVCFAGAPLPPAIPSRPPNSRRNLMALVSGISLGDAKSNPTSLRMMMDFLTGELGALSDQMKNADITRVVIAGNSLVRPTKVSDDDHRSRRNAENAPNPFFDSILMLDDILAELCDTVAVDLMPGKSDPTTASLPQQPIHATMFKNASKCSTFSSVTNPHSFVTSGVSVLGSSGENLEDIYRFVDSEDRIRMVESFLTWGHIAPTCPDTLWCYPYKDEDPFVLEQRPHVFFIGNQPKYETKLVEGPPGQSTLIVLLPSFSKTATIALVDLDTLECIPVSFGL</sequence>
<dbReference type="Pfam" id="PF18018">
    <property type="entry name" value="DNA_pol_D_N"/>
    <property type="match status" value="1"/>
</dbReference>
<evidence type="ECO:0000313" key="13">
    <source>
        <dbReference type="Proteomes" id="UP000319731"/>
    </source>
</evidence>
<dbReference type="Gene3D" id="2.40.50.430">
    <property type="match status" value="1"/>
</dbReference>
<evidence type="ECO:0000256" key="3">
    <source>
        <dbReference type="ARBA" id="ARBA00012417"/>
    </source>
</evidence>
<comment type="catalytic activity">
    <reaction evidence="9">
        <text>DNA(n) + a 2'-deoxyribonucleoside 5'-triphosphate = DNA(n+1) + diphosphate</text>
        <dbReference type="Rhea" id="RHEA:22508"/>
        <dbReference type="Rhea" id="RHEA-COMP:17339"/>
        <dbReference type="Rhea" id="RHEA-COMP:17340"/>
        <dbReference type="ChEBI" id="CHEBI:33019"/>
        <dbReference type="ChEBI" id="CHEBI:61560"/>
        <dbReference type="ChEBI" id="CHEBI:173112"/>
        <dbReference type="EC" id="2.7.7.7"/>
    </reaction>
</comment>
<comment type="subcellular location">
    <subcellularLocation>
        <location evidence="1">Nucleus</location>
    </subcellularLocation>
</comment>
<dbReference type="Proteomes" id="UP000319731">
    <property type="component" value="Unassembled WGS sequence"/>
</dbReference>
<keyword evidence="8" id="KW-0539">Nucleus</keyword>
<evidence type="ECO:0000256" key="7">
    <source>
        <dbReference type="ARBA" id="ARBA00022932"/>
    </source>
</evidence>
<evidence type="ECO:0000256" key="9">
    <source>
        <dbReference type="ARBA" id="ARBA00049244"/>
    </source>
</evidence>
<dbReference type="GO" id="GO:0043625">
    <property type="term" value="C:delta DNA polymerase complex"/>
    <property type="evidence" value="ECO:0007669"/>
    <property type="project" value="TreeGrafter"/>
</dbReference>
<evidence type="ECO:0000259" key="11">
    <source>
        <dbReference type="Pfam" id="PF18018"/>
    </source>
</evidence>
<keyword evidence="7 12" id="KW-0239">DNA-directed DNA polymerase</keyword>
<dbReference type="STRING" id="1806994.A0A507C1Z2"/>
<dbReference type="PANTHER" id="PTHR10416:SF0">
    <property type="entry name" value="DNA POLYMERASE DELTA SUBUNIT 2"/>
    <property type="match status" value="1"/>
</dbReference>
<dbReference type="FunFam" id="2.40.50.430:FF:000002">
    <property type="entry name" value="DNA polymerase delta subunit"/>
    <property type="match status" value="1"/>
</dbReference>
<dbReference type="InterPro" id="IPR007185">
    <property type="entry name" value="DNA_pol_a/d/e_bsu"/>
</dbReference>
<reference evidence="12 13" key="1">
    <citation type="journal article" date="2019" name="Sci. Rep.">
        <title>Comparative genomics of chytrid fungi reveal insights into the obligate biotrophic and pathogenic lifestyle of Synchytrium endobioticum.</title>
        <authorList>
            <person name="van de Vossenberg B.T.L.H."/>
            <person name="Warris S."/>
            <person name="Nguyen H.D.T."/>
            <person name="van Gent-Pelzer M.P.E."/>
            <person name="Joly D.L."/>
            <person name="van de Geest H.C."/>
            <person name="Bonants P.J.M."/>
            <person name="Smith D.S."/>
            <person name="Levesque C.A."/>
            <person name="van der Lee T.A.J."/>
        </authorList>
    </citation>
    <scope>NUCLEOTIDE SEQUENCE [LARGE SCALE GENOMIC DNA]</scope>
    <source>
        <strain evidence="12 13">JEL517</strain>
    </source>
</reference>
<evidence type="ECO:0000256" key="1">
    <source>
        <dbReference type="ARBA" id="ARBA00004123"/>
    </source>
</evidence>
<evidence type="ECO:0000256" key="4">
    <source>
        <dbReference type="ARBA" id="ARBA00022679"/>
    </source>
</evidence>
<dbReference type="GeneID" id="42004972"/>
<accession>A0A507C1Z2</accession>
<keyword evidence="13" id="KW-1185">Reference proteome</keyword>
<dbReference type="OrthoDB" id="3763at2759"/>
<gene>
    <name evidence="12" type="ORF">SmJEL517_g03747</name>
</gene>
<dbReference type="GO" id="GO:0006273">
    <property type="term" value="P:lagging strand elongation"/>
    <property type="evidence" value="ECO:0007669"/>
    <property type="project" value="UniProtKB-ARBA"/>
</dbReference>
<feature type="domain" description="DNA polymerase alpha/delta/epsilon subunit B" evidence="10">
    <location>
        <begin position="198"/>
        <end position="410"/>
    </location>
</feature>
<feature type="domain" description="DNA polymerase delta subunit OB-fold" evidence="11">
    <location>
        <begin position="40"/>
        <end position="174"/>
    </location>
</feature>
<name>A0A507C1Z2_9FUNG</name>
<evidence type="ECO:0000259" key="10">
    <source>
        <dbReference type="Pfam" id="PF04042"/>
    </source>
</evidence>
<dbReference type="AlphaFoldDB" id="A0A507C1Z2"/>
<dbReference type="GO" id="GO:0003677">
    <property type="term" value="F:DNA binding"/>
    <property type="evidence" value="ECO:0007669"/>
    <property type="project" value="InterPro"/>
</dbReference>
<dbReference type="EMBL" id="QEAO01000021">
    <property type="protein sequence ID" value="TPX33388.1"/>
    <property type="molecule type" value="Genomic_DNA"/>
</dbReference>
<dbReference type="GO" id="GO:0003887">
    <property type="term" value="F:DNA-directed DNA polymerase activity"/>
    <property type="evidence" value="ECO:0007669"/>
    <property type="project" value="UniProtKB-KW"/>
</dbReference>
<organism evidence="12 13">
    <name type="scientific">Synchytrium microbalum</name>
    <dbReference type="NCBI Taxonomy" id="1806994"/>
    <lineage>
        <taxon>Eukaryota</taxon>
        <taxon>Fungi</taxon>
        <taxon>Fungi incertae sedis</taxon>
        <taxon>Chytridiomycota</taxon>
        <taxon>Chytridiomycota incertae sedis</taxon>
        <taxon>Chytridiomycetes</taxon>
        <taxon>Synchytriales</taxon>
        <taxon>Synchytriaceae</taxon>
        <taxon>Synchytrium</taxon>
    </lineage>
</organism>
<proteinExistence type="inferred from homology"/>